<gene>
    <name evidence="1" type="ORF">N2K95_08055</name>
</gene>
<dbReference type="EMBL" id="CP104275">
    <property type="protein sequence ID" value="UWX98582.1"/>
    <property type="molecule type" value="Genomic_DNA"/>
</dbReference>
<name>A0ABY5YUW1_9MICC</name>
<organism evidence="1 2">
    <name type="scientific">Arthrobacter zhaoxinii</name>
    <dbReference type="NCBI Taxonomy" id="2964616"/>
    <lineage>
        <taxon>Bacteria</taxon>
        <taxon>Bacillati</taxon>
        <taxon>Actinomycetota</taxon>
        <taxon>Actinomycetes</taxon>
        <taxon>Micrococcales</taxon>
        <taxon>Micrococcaceae</taxon>
        <taxon>Arthrobacter</taxon>
    </lineage>
</organism>
<sequence length="274" mass="29649">MTRLEGPLADPQSGAWIAARLAQAGTVSGTVPQGYAAYARIFHPIRAQLLDWRPDGPVTVESRNMRWEELAEARGTVAHPLMQWSAILAGYRNPVWNERGWHYEDPLVGALPAGTLAEVVRLLAAHTQPPGRCLAGLWDGWGWVTGAGETSAVSAGGPAPQEALPLPGYAAADRVPRLELPARDYLLFTGDLAVFADPGWQERNGWDPLQSPNLLWPQDAAWFLASEIDFDSTLVGGSVELITDLLQAGTFEAMAVPLDGDLTRLGDLRNETPD</sequence>
<proteinExistence type="predicted"/>
<keyword evidence="2" id="KW-1185">Reference proteome</keyword>
<reference evidence="1" key="1">
    <citation type="submission" date="2022-09" db="EMBL/GenBank/DDBJ databases">
        <title>Novel species in genus Arthrobacter.</title>
        <authorList>
            <person name="Liu Y."/>
        </authorList>
    </citation>
    <scope>NUCLEOTIDE SEQUENCE</scope>
    <source>
        <strain evidence="1">Zg-Y815</strain>
    </source>
</reference>
<evidence type="ECO:0000313" key="1">
    <source>
        <dbReference type="EMBL" id="UWX98582.1"/>
    </source>
</evidence>
<protein>
    <submittedName>
        <fullName evidence="1">Uncharacterized protein</fullName>
    </submittedName>
</protein>
<accession>A0ABY5YUW1</accession>
<evidence type="ECO:0000313" key="2">
    <source>
        <dbReference type="Proteomes" id="UP001059859"/>
    </source>
</evidence>
<dbReference type="Proteomes" id="UP001059859">
    <property type="component" value="Chromosome"/>
</dbReference>
<dbReference type="RefSeq" id="WP_260653663.1">
    <property type="nucleotide sequence ID" value="NZ_CP104275.1"/>
</dbReference>